<feature type="transmembrane region" description="Helical" evidence="1">
    <location>
        <begin position="6"/>
        <end position="24"/>
    </location>
</feature>
<proteinExistence type="predicted"/>
<evidence type="ECO:0000256" key="1">
    <source>
        <dbReference type="SAM" id="Phobius"/>
    </source>
</evidence>
<evidence type="ECO:0000313" key="2">
    <source>
        <dbReference type="EMBL" id="CAA9553360.1"/>
    </source>
</evidence>
<reference evidence="2" key="1">
    <citation type="submission" date="2020-02" db="EMBL/GenBank/DDBJ databases">
        <authorList>
            <person name="Meier V. D."/>
        </authorList>
    </citation>
    <scope>NUCLEOTIDE SEQUENCE</scope>
    <source>
        <strain evidence="2">AVDCRST_MAG18</strain>
    </source>
</reference>
<name>A0A6J4UMN6_9BACT</name>
<keyword evidence="1" id="KW-1133">Transmembrane helix</keyword>
<protein>
    <submittedName>
        <fullName evidence="2">Uncharacterized protein</fullName>
    </submittedName>
</protein>
<organism evidence="2">
    <name type="scientific">uncultured Thermomicrobiales bacterium</name>
    <dbReference type="NCBI Taxonomy" id="1645740"/>
    <lineage>
        <taxon>Bacteria</taxon>
        <taxon>Pseudomonadati</taxon>
        <taxon>Thermomicrobiota</taxon>
        <taxon>Thermomicrobia</taxon>
        <taxon>Thermomicrobiales</taxon>
        <taxon>environmental samples</taxon>
    </lineage>
</organism>
<accession>A0A6J4UMN6</accession>
<dbReference type="EMBL" id="CADCWN010000035">
    <property type="protein sequence ID" value="CAA9553360.1"/>
    <property type="molecule type" value="Genomic_DNA"/>
</dbReference>
<sequence>MAGSSSELIGVATTLLLAVGFGLLRWTRLRQPPTAAVPRQ</sequence>
<keyword evidence="1" id="KW-0472">Membrane</keyword>
<keyword evidence="1" id="KW-0812">Transmembrane</keyword>
<gene>
    <name evidence="2" type="ORF">AVDCRST_MAG18-491</name>
</gene>
<dbReference type="AlphaFoldDB" id="A0A6J4UMN6"/>